<evidence type="ECO:0000256" key="1">
    <source>
        <dbReference type="ARBA" id="ARBA00022478"/>
    </source>
</evidence>
<keyword evidence="1 12" id="KW-0240">DNA-directed RNA polymerase</keyword>
<keyword evidence="10 12" id="KW-0238">DNA-binding</keyword>
<dbReference type="PANTHER" id="PTHR30313">
    <property type="entry name" value="DNA PRIMASE"/>
    <property type="match status" value="1"/>
</dbReference>
<keyword evidence="8 12" id="KW-0862">Zinc</keyword>
<gene>
    <name evidence="12 16" type="primary">dnaG</name>
    <name evidence="16" type="ORF">M832_05960</name>
</gene>
<dbReference type="STRING" id="1229831.M832_05960"/>
<comment type="similarity">
    <text evidence="12 13">Belongs to the DnaG primase family.</text>
</comment>
<dbReference type="PANTHER" id="PTHR30313:SF2">
    <property type="entry name" value="DNA PRIMASE"/>
    <property type="match status" value="1"/>
</dbReference>
<comment type="cofactor">
    <cofactor evidence="12 13 14">
        <name>Zn(2+)</name>
        <dbReference type="ChEBI" id="CHEBI:29105"/>
    </cofactor>
    <text evidence="12 13 14">Binds 1 zinc ion per monomer.</text>
</comment>
<comment type="function">
    <text evidence="12 13">RNA polymerase that catalyzes the synthesis of short RNA molecules used as primers for DNA polymerase during DNA replication.</text>
</comment>
<feature type="zinc finger region" description="CHC2-type" evidence="12 14">
    <location>
        <begin position="40"/>
        <end position="64"/>
    </location>
</feature>
<keyword evidence="6 12" id="KW-0479">Metal-binding</keyword>
<dbReference type="Pfam" id="PF08275">
    <property type="entry name" value="DNAG_N"/>
    <property type="match status" value="1"/>
</dbReference>
<dbReference type="InterPro" id="IPR030846">
    <property type="entry name" value="DnaG_bac"/>
</dbReference>
<dbReference type="SUPFAM" id="SSF57783">
    <property type="entry name" value="Zinc beta-ribbon"/>
    <property type="match status" value="1"/>
</dbReference>
<dbReference type="HOGENOM" id="CLU_013501_3_3_0"/>
<dbReference type="HAMAP" id="MF_00974">
    <property type="entry name" value="DNA_primase_DnaG"/>
    <property type="match status" value="1"/>
</dbReference>
<dbReference type="Gene3D" id="3.40.1360.10">
    <property type="match status" value="1"/>
</dbReference>
<evidence type="ECO:0000256" key="5">
    <source>
        <dbReference type="ARBA" id="ARBA00022705"/>
    </source>
</evidence>
<dbReference type="GO" id="GO:0006269">
    <property type="term" value="P:DNA replication, synthesis of primer"/>
    <property type="evidence" value="ECO:0007669"/>
    <property type="project" value="UniProtKB-UniRule"/>
</dbReference>
<comment type="catalytic activity">
    <reaction evidence="12">
        <text>ssDNA + n NTP = ssDNA/pppN(pN)n-1 hybrid + (n-1) diphosphate.</text>
        <dbReference type="EC" id="2.7.7.101"/>
    </reaction>
</comment>
<dbReference type="Pfam" id="PF01807">
    <property type="entry name" value="Zn_ribbon_DnaG"/>
    <property type="match status" value="1"/>
</dbReference>
<organism evidence="16 17">
    <name type="scientific">Chlamydia avium 10DC88</name>
    <dbReference type="NCBI Taxonomy" id="1229831"/>
    <lineage>
        <taxon>Bacteria</taxon>
        <taxon>Pseudomonadati</taxon>
        <taxon>Chlamydiota</taxon>
        <taxon>Chlamydiia</taxon>
        <taxon>Chlamydiales</taxon>
        <taxon>Chlamydiaceae</taxon>
        <taxon>Chlamydia/Chlamydophila group</taxon>
        <taxon>Chlamydia</taxon>
    </lineage>
</organism>
<dbReference type="CDD" id="cd03364">
    <property type="entry name" value="TOPRIM_DnaG_primases"/>
    <property type="match status" value="1"/>
</dbReference>
<feature type="domain" description="Toprim" evidence="15">
    <location>
        <begin position="256"/>
        <end position="336"/>
    </location>
</feature>
<dbReference type="InterPro" id="IPR036977">
    <property type="entry name" value="DNA_primase_Znf_CHC2"/>
</dbReference>
<evidence type="ECO:0000256" key="7">
    <source>
        <dbReference type="ARBA" id="ARBA00022771"/>
    </source>
</evidence>
<proteinExistence type="inferred from homology"/>
<sequence length="593" mass="67628">MYSMYTEESLDHLRHSIDIVEVLSEHLHLKKSGSTYKACCPFHAEKTPSFIINATGAYYHCFGCGEHGDAIHFLMKYLGYSFSEAVLSLSKKFHVDLVLKSKDTRSIFSTGAKEELRQINSEAEKLFRFCLYFLPEGREAMQYLYRRGLSPDTIERFHLGYAPEQSLFVRSMQEKNISEKQLEDAGFLGNKWFLFSRRIVFPIHDALGNTIGFSSRKFLETTRGSKYVNTPETLIFKKSRALFGLHLSRRRISKEKRVILVEGQIDCLQMIDSGLNCTLAAQGTAFTEDHVKELTKLGVLKAYLLFDGDSAGIQAAMRVGDICQKAGIAVFVCRLPQGQDPDSFLLHKGVKSLGELLDHGEDYLTFLISEKVRSYPDFSPREKASVIEELITQIKQWGNLVVVYEHLKQLASLMMIPEAMVFSLAKLETGGLSSIKTSIPQKKISKIHPDVIIETDVLRCMLFCKPQNLSIPHTAKSYFTPDDFKHPECRKLFSSLIQYYEQHHSNLPLDEALTLLEDPVIIDLLIKRLVNTGCLEQVFIQSLQKLADRQWREKRHPLSISPRGDHSNISVLEDYLRLRSDRLIISLLDPQGF</sequence>
<dbReference type="PIRSF" id="PIRSF002811">
    <property type="entry name" value="DnaG"/>
    <property type="match status" value="1"/>
</dbReference>
<dbReference type="InterPro" id="IPR037068">
    <property type="entry name" value="DNA_primase_core_N_sf"/>
</dbReference>
<dbReference type="Gene3D" id="3.90.980.10">
    <property type="entry name" value="DNA primase, catalytic core, N-terminal domain"/>
    <property type="match status" value="1"/>
</dbReference>
<dbReference type="SMART" id="SM00493">
    <property type="entry name" value="TOPRIM"/>
    <property type="match status" value="1"/>
</dbReference>
<dbReference type="EMBL" id="CP006571">
    <property type="protein sequence ID" value="AHK63459.1"/>
    <property type="molecule type" value="Genomic_DNA"/>
</dbReference>
<keyword evidence="5 12" id="KW-0235">DNA replication</keyword>
<evidence type="ECO:0000256" key="11">
    <source>
        <dbReference type="ARBA" id="ARBA00023163"/>
    </source>
</evidence>
<dbReference type="GO" id="GO:1990077">
    <property type="term" value="C:primosome complex"/>
    <property type="evidence" value="ECO:0007669"/>
    <property type="project" value="UniProtKB-KW"/>
</dbReference>
<evidence type="ECO:0000256" key="14">
    <source>
        <dbReference type="PIRSR" id="PIRSR002811-1"/>
    </source>
</evidence>
<reference evidence="16 17" key="1">
    <citation type="journal article" date="2014" name="Syst. Appl. Microbiol.">
        <title>Evidence for the existence of two new members of the family Chlamydiaceae and proposal of Chlamydia avium sp. nov. and Chlamydia gallinacea sp. nov.</title>
        <authorList>
            <person name="Sachse K."/>
            <person name="Laroucau K."/>
            <person name="Riege K."/>
            <person name="Wehner S."/>
            <person name="Dilcher M."/>
            <person name="Creasy H.H."/>
            <person name="Weidmann M."/>
            <person name="Myers G."/>
            <person name="Vorimore F."/>
            <person name="Vicari N."/>
            <person name="Magnino S."/>
            <person name="Liebler-Tenorio E."/>
            <person name="Ruettger A."/>
            <person name="Bavoil P.M."/>
            <person name="Hufert F.T."/>
            <person name="Rossello-Mora R."/>
            <person name="Marz M."/>
        </authorList>
    </citation>
    <scope>NUCLEOTIDE SEQUENCE [LARGE SCALE GENOMIC DNA]</scope>
    <source>
        <strain evidence="16 17">10DC88</strain>
    </source>
</reference>
<name>W8JMD9_9CHLA</name>
<dbReference type="PROSITE" id="PS50880">
    <property type="entry name" value="TOPRIM"/>
    <property type="match status" value="1"/>
</dbReference>
<keyword evidence="3 12" id="KW-0808">Transferase</keyword>
<keyword evidence="11 12" id="KW-0804">Transcription</keyword>
<dbReference type="NCBIfam" id="TIGR01391">
    <property type="entry name" value="dnaG"/>
    <property type="match status" value="1"/>
</dbReference>
<dbReference type="SUPFAM" id="SSF56731">
    <property type="entry name" value="DNA primase core"/>
    <property type="match status" value="1"/>
</dbReference>
<dbReference type="InterPro" id="IPR050219">
    <property type="entry name" value="DnaG_primase"/>
</dbReference>
<evidence type="ECO:0000256" key="3">
    <source>
        <dbReference type="ARBA" id="ARBA00022679"/>
    </source>
</evidence>
<keyword evidence="7 12" id="KW-0863">Zinc-finger</keyword>
<evidence type="ECO:0000313" key="17">
    <source>
        <dbReference type="Proteomes" id="UP000019433"/>
    </source>
</evidence>
<dbReference type="GO" id="GO:0003677">
    <property type="term" value="F:DNA binding"/>
    <property type="evidence" value="ECO:0007669"/>
    <property type="project" value="UniProtKB-KW"/>
</dbReference>
<evidence type="ECO:0000313" key="16">
    <source>
        <dbReference type="EMBL" id="AHK63459.1"/>
    </source>
</evidence>
<dbReference type="Pfam" id="PF13155">
    <property type="entry name" value="Toprim_2"/>
    <property type="match status" value="1"/>
</dbReference>
<dbReference type="GO" id="GO:0005737">
    <property type="term" value="C:cytoplasm"/>
    <property type="evidence" value="ECO:0007669"/>
    <property type="project" value="TreeGrafter"/>
</dbReference>
<evidence type="ECO:0000256" key="10">
    <source>
        <dbReference type="ARBA" id="ARBA00023125"/>
    </source>
</evidence>
<evidence type="ECO:0000256" key="12">
    <source>
        <dbReference type="HAMAP-Rule" id="MF_00974"/>
    </source>
</evidence>
<evidence type="ECO:0000256" key="13">
    <source>
        <dbReference type="PIRNR" id="PIRNR002811"/>
    </source>
</evidence>
<dbReference type="Gene3D" id="3.90.580.10">
    <property type="entry name" value="Zinc finger, CHC2-type domain"/>
    <property type="match status" value="1"/>
</dbReference>
<keyword evidence="9" id="KW-0460">Magnesium</keyword>
<dbReference type="Proteomes" id="UP000019433">
    <property type="component" value="Chromosome"/>
</dbReference>
<dbReference type="EC" id="2.7.7.101" evidence="12"/>
<evidence type="ECO:0000256" key="9">
    <source>
        <dbReference type="ARBA" id="ARBA00022842"/>
    </source>
</evidence>
<dbReference type="FunFam" id="3.90.580.10:FF:000001">
    <property type="entry name" value="DNA primase"/>
    <property type="match status" value="1"/>
</dbReference>
<dbReference type="GO" id="GO:0003899">
    <property type="term" value="F:DNA-directed RNA polymerase activity"/>
    <property type="evidence" value="ECO:0007669"/>
    <property type="project" value="UniProtKB-UniRule"/>
</dbReference>
<dbReference type="InterPro" id="IPR034151">
    <property type="entry name" value="TOPRIM_DnaG_bac"/>
</dbReference>
<dbReference type="GO" id="GO:0000428">
    <property type="term" value="C:DNA-directed RNA polymerase complex"/>
    <property type="evidence" value="ECO:0007669"/>
    <property type="project" value="UniProtKB-KW"/>
</dbReference>
<dbReference type="InterPro" id="IPR006171">
    <property type="entry name" value="TOPRIM_dom"/>
</dbReference>
<comment type="subunit">
    <text evidence="12">Monomer. Interacts with DnaB.</text>
</comment>
<evidence type="ECO:0000256" key="6">
    <source>
        <dbReference type="ARBA" id="ARBA00022723"/>
    </source>
</evidence>
<keyword evidence="4 12" id="KW-0548">Nucleotidyltransferase</keyword>
<dbReference type="AlphaFoldDB" id="W8JMD9"/>
<evidence type="ECO:0000256" key="8">
    <source>
        <dbReference type="ARBA" id="ARBA00022833"/>
    </source>
</evidence>
<comment type="domain">
    <text evidence="12">Contains an N-terminal zinc-binding domain, a central core domain that contains the primase activity, and a C-terminal DnaB-binding domain.</text>
</comment>
<evidence type="ECO:0000256" key="2">
    <source>
        <dbReference type="ARBA" id="ARBA00022515"/>
    </source>
</evidence>
<dbReference type="KEGG" id="cav:M832_05960"/>
<evidence type="ECO:0000259" key="15">
    <source>
        <dbReference type="PROSITE" id="PS50880"/>
    </source>
</evidence>
<evidence type="ECO:0000256" key="4">
    <source>
        <dbReference type="ARBA" id="ARBA00022695"/>
    </source>
</evidence>
<dbReference type="eggNOG" id="COG0358">
    <property type="taxonomic scope" value="Bacteria"/>
</dbReference>
<dbReference type="SMART" id="SM00400">
    <property type="entry name" value="ZnF_CHCC"/>
    <property type="match status" value="1"/>
</dbReference>
<dbReference type="InterPro" id="IPR006295">
    <property type="entry name" value="DNA_primase_DnaG"/>
</dbReference>
<protein>
    <recommendedName>
        <fullName evidence="12 13">DNA primase</fullName>
        <ecNumber evidence="12">2.7.7.101</ecNumber>
    </recommendedName>
</protein>
<keyword evidence="2 12" id="KW-0639">Primosome</keyword>
<dbReference type="PATRIC" id="fig|1229831.3.peg.606"/>
<dbReference type="InterPro" id="IPR013264">
    <property type="entry name" value="DNAG_N"/>
</dbReference>
<accession>W8JMD9</accession>
<dbReference type="GO" id="GO:0008270">
    <property type="term" value="F:zinc ion binding"/>
    <property type="evidence" value="ECO:0007669"/>
    <property type="project" value="UniProtKB-UniRule"/>
</dbReference>
<dbReference type="InterPro" id="IPR002694">
    <property type="entry name" value="Znf_CHC2"/>
</dbReference>